<evidence type="ECO:0000256" key="2">
    <source>
        <dbReference type="ARBA" id="ARBA00023054"/>
    </source>
</evidence>
<dbReference type="Gene3D" id="2.40.50.100">
    <property type="match status" value="2"/>
</dbReference>
<evidence type="ECO:0000256" key="1">
    <source>
        <dbReference type="ARBA" id="ARBA00004196"/>
    </source>
</evidence>
<dbReference type="OrthoDB" id="274586at2"/>
<dbReference type="PANTHER" id="PTHR32347">
    <property type="entry name" value="EFFLUX SYSTEM COMPONENT YKNX-RELATED"/>
    <property type="match status" value="1"/>
</dbReference>
<name>A0A2Z3GZM6_9BACT</name>
<keyword evidence="2" id="KW-0175">Coiled coil</keyword>
<dbReference type="GO" id="GO:0030313">
    <property type="term" value="C:cell envelope"/>
    <property type="evidence" value="ECO:0007669"/>
    <property type="project" value="UniProtKB-SubCell"/>
</dbReference>
<gene>
    <name evidence="3" type="ORF">C1280_25155</name>
</gene>
<dbReference type="InterPro" id="IPR050465">
    <property type="entry name" value="UPF0194_transport"/>
</dbReference>
<protein>
    <submittedName>
        <fullName evidence="3">Uncharacterized protein</fullName>
    </submittedName>
</protein>
<evidence type="ECO:0000313" key="3">
    <source>
        <dbReference type="EMBL" id="AWM39969.1"/>
    </source>
</evidence>
<comment type="subcellular location">
    <subcellularLocation>
        <location evidence="1">Cell envelope</location>
    </subcellularLocation>
</comment>
<organism evidence="3 4">
    <name type="scientific">Gemmata obscuriglobus</name>
    <dbReference type="NCBI Taxonomy" id="114"/>
    <lineage>
        <taxon>Bacteria</taxon>
        <taxon>Pseudomonadati</taxon>
        <taxon>Planctomycetota</taxon>
        <taxon>Planctomycetia</taxon>
        <taxon>Gemmatales</taxon>
        <taxon>Gemmataceae</taxon>
        <taxon>Gemmata</taxon>
    </lineage>
</organism>
<dbReference type="AlphaFoldDB" id="A0A2Z3GZM6"/>
<dbReference type="Proteomes" id="UP000245802">
    <property type="component" value="Chromosome"/>
</dbReference>
<reference evidence="3 4" key="1">
    <citation type="submission" date="2018-01" db="EMBL/GenBank/DDBJ databases">
        <title>G. obscuriglobus.</title>
        <authorList>
            <person name="Franke J."/>
            <person name="Blomberg W."/>
            <person name="Selmecki A."/>
        </authorList>
    </citation>
    <scope>NUCLEOTIDE SEQUENCE [LARGE SCALE GENOMIC DNA]</scope>
    <source>
        <strain evidence="3 4">DSM 5831</strain>
    </source>
</reference>
<keyword evidence="4" id="KW-1185">Reference proteome</keyword>
<sequence length="380" mass="40433">MPMNWLRKMRPVLIVIGLGLAVGSLVGARALTHGSGSEATAKGADVPPPRAAGGPVVLGTVDTDPPPVSYGLPPVIQSGTIAKVSVKDSDEVAAGQELYVFDSTIQQKDVDRAKAAVAYAETKVRQAEELAKQHKATIDFTRSSALANSERKVTAQQSYYNLVKENIITGYKKVDRLPESEWEAKLKTDPALYKAHVDYDAAVGERDVVKANLARLEAADPQVQVREAQAAVEQARAELAKAQAAVEMCVVRARTAGTVEQVSISAGATLGISTRTPALWLIPAGPRVVRAEVEAEFAHRVGPGLTGKPVTVMDHSDAKLTYTGTVRHIGSTFLLKRASAENFLGSDTRVIEAVIDIADPAPAGKPPLRVGQRVRVNMGQ</sequence>
<dbReference type="KEGG" id="gog:C1280_25155"/>
<dbReference type="SUPFAM" id="SSF111369">
    <property type="entry name" value="HlyD-like secretion proteins"/>
    <property type="match status" value="2"/>
</dbReference>
<proteinExistence type="predicted"/>
<accession>A0A2Z3GZM6</accession>
<dbReference type="EMBL" id="CP025958">
    <property type="protein sequence ID" value="AWM39969.1"/>
    <property type="molecule type" value="Genomic_DNA"/>
</dbReference>
<dbReference type="Gene3D" id="1.10.287.470">
    <property type="entry name" value="Helix hairpin bin"/>
    <property type="match status" value="2"/>
</dbReference>
<dbReference type="Gene3D" id="2.40.30.170">
    <property type="match status" value="1"/>
</dbReference>
<evidence type="ECO:0000313" key="4">
    <source>
        <dbReference type="Proteomes" id="UP000245802"/>
    </source>
</evidence>